<evidence type="ECO:0000256" key="7">
    <source>
        <dbReference type="HAMAP-Rule" id="MF_01894"/>
    </source>
</evidence>
<keyword evidence="3 7" id="KW-0547">Nucleotide-binding</keyword>
<dbReference type="GO" id="GO:0007059">
    <property type="term" value="P:chromosome segregation"/>
    <property type="evidence" value="ECO:0007669"/>
    <property type="project" value="UniProtKB-UniRule"/>
</dbReference>
<dbReference type="SUPFAM" id="SSF75553">
    <property type="entry name" value="Smc hinge domain"/>
    <property type="match status" value="1"/>
</dbReference>
<feature type="compositionally biased region" description="Basic and acidic residues" evidence="8">
    <location>
        <begin position="894"/>
        <end position="921"/>
    </location>
</feature>
<gene>
    <name evidence="7 10" type="primary">smc</name>
    <name evidence="10" type="ORF">IRY55_00945</name>
</gene>
<dbReference type="Gene3D" id="1.10.287.1490">
    <property type="match status" value="1"/>
</dbReference>
<keyword evidence="4 7" id="KW-0067">ATP-binding</keyword>
<evidence type="ECO:0000256" key="8">
    <source>
        <dbReference type="SAM" id="MobiDB-lite"/>
    </source>
</evidence>
<dbReference type="FunFam" id="3.40.50.300:FF:000901">
    <property type="entry name" value="Chromosome partition protein Smc"/>
    <property type="match status" value="1"/>
</dbReference>
<accession>A0A8J7GAN6</accession>
<evidence type="ECO:0000256" key="1">
    <source>
        <dbReference type="ARBA" id="ARBA00004496"/>
    </source>
</evidence>
<dbReference type="InterPro" id="IPR027417">
    <property type="entry name" value="P-loop_NTPase"/>
</dbReference>
<dbReference type="GO" id="GO:0007062">
    <property type="term" value="P:sister chromatid cohesion"/>
    <property type="evidence" value="ECO:0007669"/>
    <property type="project" value="InterPro"/>
</dbReference>
<feature type="region of interest" description="Disordered" evidence="8">
    <location>
        <begin position="893"/>
        <end position="921"/>
    </location>
</feature>
<feature type="coiled-coil region" evidence="7">
    <location>
        <begin position="1002"/>
        <end position="1029"/>
    </location>
</feature>
<keyword evidence="2 7" id="KW-0963">Cytoplasm</keyword>
<dbReference type="Pfam" id="PF06470">
    <property type="entry name" value="SMC_hinge"/>
    <property type="match status" value="1"/>
</dbReference>
<dbReference type="Gene3D" id="3.40.50.300">
    <property type="entry name" value="P-loop containing nucleotide triphosphate hydrolases"/>
    <property type="match status" value="2"/>
</dbReference>
<dbReference type="Gene3D" id="3.30.70.1620">
    <property type="match status" value="1"/>
</dbReference>
<dbReference type="GO" id="GO:0030261">
    <property type="term" value="P:chromosome condensation"/>
    <property type="evidence" value="ECO:0007669"/>
    <property type="project" value="InterPro"/>
</dbReference>
<evidence type="ECO:0000256" key="3">
    <source>
        <dbReference type="ARBA" id="ARBA00022741"/>
    </source>
</evidence>
<dbReference type="AlphaFoldDB" id="A0A8J7GAN6"/>
<dbReference type="GO" id="GO:0006260">
    <property type="term" value="P:DNA replication"/>
    <property type="evidence" value="ECO:0007669"/>
    <property type="project" value="UniProtKB-UniRule"/>
</dbReference>
<dbReference type="InterPro" id="IPR011890">
    <property type="entry name" value="SMC_prok"/>
</dbReference>
<dbReference type="PANTHER" id="PTHR43977">
    <property type="entry name" value="STRUCTURAL MAINTENANCE OF CHROMOSOMES PROTEIN 3"/>
    <property type="match status" value="1"/>
</dbReference>
<feature type="domain" description="SMC hinge" evidence="9">
    <location>
        <begin position="519"/>
        <end position="639"/>
    </location>
</feature>
<feature type="coiled-coil region" evidence="7">
    <location>
        <begin position="234"/>
        <end position="391"/>
    </location>
</feature>
<evidence type="ECO:0000313" key="11">
    <source>
        <dbReference type="Proteomes" id="UP000622653"/>
    </source>
</evidence>
<reference evidence="10" key="1">
    <citation type="submission" date="2020-11" db="EMBL/GenBank/DDBJ databases">
        <title>Multidrug resistant novel bacterium Savagea serpentis sp. nov., isolated from the scats of a vine snake (Ahaetulla nasuta).</title>
        <authorList>
            <person name="Venkata Ramana V."/>
            <person name="Vikas Patil S."/>
            <person name="Yogita Lugani V."/>
        </authorList>
    </citation>
    <scope>NUCLEOTIDE SEQUENCE</scope>
    <source>
        <strain evidence="10">SN6</strain>
    </source>
</reference>
<dbReference type="GO" id="GO:0003677">
    <property type="term" value="F:DNA binding"/>
    <property type="evidence" value="ECO:0007669"/>
    <property type="project" value="UniProtKB-UniRule"/>
</dbReference>
<dbReference type="SMART" id="SM00968">
    <property type="entry name" value="SMC_hinge"/>
    <property type="match status" value="1"/>
</dbReference>
<keyword evidence="6 7" id="KW-0238">DNA-binding</keyword>
<comment type="subcellular location">
    <subcellularLocation>
        <location evidence="1 7">Cytoplasm</location>
    </subcellularLocation>
</comment>
<comment type="function">
    <text evidence="7">Required for chromosome condensation and partitioning.</text>
</comment>
<dbReference type="FunFam" id="3.40.50.300:FF:000984">
    <property type="entry name" value="Chromosome partition protein Smc"/>
    <property type="match status" value="1"/>
</dbReference>
<name>A0A8J7GAN6_9BACL</name>
<comment type="similarity">
    <text evidence="7">Belongs to the SMC family.</text>
</comment>
<dbReference type="NCBIfam" id="TIGR02168">
    <property type="entry name" value="SMC_prok_B"/>
    <property type="match status" value="1"/>
</dbReference>
<dbReference type="Proteomes" id="UP000622653">
    <property type="component" value="Unassembled WGS sequence"/>
</dbReference>
<dbReference type="HAMAP" id="MF_01894">
    <property type="entry name" value="Smc_prok"/>
    <property type="match status" value="1"/>
</dbReference>
<dbReference type="PIRSF" id="PIRSF005719">
    <property type="entry name" value="SMC"/>
    <property type="match status" value="1"/>
</dbReference>
<dbReference type="InterPro" id="IPR036277">
    <property type="entry name" value="SMC_hinge_sf"/>
</dbReference>
<evidence type="ECO:0000256" key="6">
    <source>
        <dbReference type="ARBA" id="ARBA00023125"/>
    </source>
</evidence>
<proteinExistence type="inferred from homology"/>
<feature type="coiled-coil region" evidence="7">
    <location>
        <begin position="167"/>
        <end position="201"/>
    </location>
</feature>
<keyword evidence="5 7" id="KW-0175">Coiled coil</keyword>
<feature type="binding site" evidence="7">
    <location>
        <begin position="32"/>
        <end position="39"/>
    </location>
    <ligand>
        <name>ATP</name>
        <dbReference type="ChEBI" id="CHEBI:30616"/>
    </ligand>
</feature>
<protein>
    <recommendedName>
        <fullName evidence="7">Chromosome partition protein Smc</fullName>
    </recommendedName>
</protein>
<comment type="caution">
    <text evidence="10">The sequence shown here is derived from an EMBL/GenBank/DDBJ whole genome shotgun (WGS) entry which is preliminary data.</text>
</comment>
<evidence type="ECO:0000256" key="5">
    <source>
        <dbReference type="ARBA" id="ARBA00023054"/>
    </source>
</evidence>
<evidence type="ECO:0000313" key="10">
    <source>
        <dbReference type="EMBL" id="MBF4499911.1"/>
    </source>
</evidence>
<feature type="coiled-coil region" evidence="7">
    <location>
        <begin position="419"/>
        <end position="481"/>
    </location>
</feature>
<dbReference type="Pfam" id="PF02463">
    <property type="entry name" value="SMC_N"/>
    <property type="match status" value="1"/>
</dbReference>
<organism evidence="10 11">
    <name type="scientific">Savagea serpentis</name>
    <dbReference type="NCBI Taxonomy" id="2785297"/>
    <lineage>
        <taxon>Bacteria</taxon>
        <taxon>Bacillati</taxon>
        <taxon>Bacillota</taxon>
        <taxon>Bacilli</taxon>
        <taxon>Bacillales</taxon>
        <taxon>Caryophanaceae</taxon>
        <taxon>Savagea</taxon>
    </lineage>
</organism>
<sequence>MFLKKIELIGFKSFPDKMTIDFVPGVTAIVGPNGSGKSNIIDAIRWVLGEQSIRSLRGQKMEDVIFSGSDSRKKVNMAEVSLVLDNTSGQFPISYSEVKVTRKVTRSGDSTFYLNNERCRLKDITDLFVDSGVGKAAFSIISQGRVDEVLNSSPVERRLIFDEAAGVLKYRKRKEEATNKLNKTSEHLERVLDILNELNQQLEPLRISSEKAKKAARLDEALTQLDRDVLQYDVFHQTEQYEQLEKQLVESESEQQQLAEAVAKDHEEVERYQGARDQLQERREQIQQRIADLQAAVEKWEGRKLLTHEQAKHKKERVEQLQFTVQSTAEQQQKLEEERDTLQSELQQLEQQAKQQQERVEQLERALDTPIDELEQQLEQLKSVYIDRLNEEATIRNDLKHAEQQLTTQKMRTTNDAKAEQLKRRQEEVIIQYEKLDEAWKQNESARMQAKEQLEQLTAMYEDNRKKLAMQEQLVKEASERVIEWRSRLQVLESIEQQFKSYTSSVQEVLKASNRQALKGIHGAVSQLVEAQEERVVKAIETALGATSQQIVTADEASAKAAIRYLKERTLGRATFLPMSTIQGRSVSPSDLQAVQQMPEYVGVASELVRYESSYEAIIQSILGRTLVAETLDGATVIAKRLNYRYRVVTLDGDVVNSGGSLTGGRGKGRPSPFMQKEELHATRKRVAQLQRDIEEAERHMEVTKRQTNAAFEQAQRERAHYEKLSVENRTLEIERLNCKAQKDQHVANYKQYEMQLKETTASVTAMTEQREKLQSEHEKLQKTIEEMKEEIARQTQLLTERRTEHTALTEQYYTARSTCELSEEKLQSVRQQLQRVQKEWMNVRKAAEKVESELTLIENDELEQFTSEEIEQHLQQTTHDLNGAQRALTELQEQQRHTSDELRQLEEERTRRQHQLTETEQRVTETKVALAKIETTLRALVEQLQTKYGIYGRIEQCPEIESIEDARERLAKMKEERKQIGPVDPSTIEQYEEVLERHTFLSEQRTDLIEAKITLQDAMEEMDEEVEQRFIITFRAIRHHFQDIFTKMFGGGEADLKLTDPNNLLETGVDIVARPPGKKLQNLSLLSGGERALTAITLLFSLIEARPVPFCILDEVEAALDEVNVLRYSDYLKHFSTSTQFIVITHRKGTMEGADVLYGVTMEEAGVSTMLSVQLSEVEEKIGLT</sequence>
<dbReference type="SUPFAM" id="SSF52540">
    <property type="entry name" value="P-loop containing nucleoside triphosphate hydrolases"/>
    <property type="match status" value="1"/>
</dbReference>
<dbReference type="InterPro" id="IPR010935">
    <property type="entry name" value="SMC_hinge"/>
</dbReference>
<dbReference type="InterPro" id="IPR024704">
    <property type="entry name" value="SMC"/>
</dbReference>
<dbReference type="GO" id="GO:0016887">
    <property type="term" value="F:ATP hydrolysis activity"/>
    <property type="evidence" value="ECO:0007669"/>
    <property type="project" value="InterPro"/>
</dbReference>
<dbReference type="GO" id="GO:0005694">
    <property type="term" value="C:chromosome"/>
    <property type="evidence" value="ECO:0007669"/>
    <property type="project" value="InterPro"/>
</dbReference>
<comment type="subunit">
    <text evidence="7">Homodimer.</text>
</comment>
<evidence type="ECO:0000256" key="2">
    <source>
        <dbReference type="ARBA" id="ARBA00022490"/>
    </source>
</evidence>
<evidence type="ECO:0000259" key="9">
    <source>
        <dbReference type="SMART" id="SM00968"/>
    </source>
</evidence>
<dbReference type="Gene3D" id="1.20.1060.20">
    <property type="match status" value="1"/>
</dbReference>
<dbReference type="InterPro" id="IPR003395">
    <property type="entry name" value="RecF/RecN/SMC_N"/>
</dbReference>
<dbReference type="RefSeq" id="WP_194561384.1">
    <property type="nucleotide sequence ID" value="NZ_JADKPV010000001.1"/>
</dbReference>
<dbReference type="GO" id="GO:0005737">
    <property type="term" value="C:cytoplasm"/>
    <property type="evidence" value="ECO:0007669"/>
    <property type="project" value="UniProtKB-SubCell"/>
</dbReference>
<evidence type="ECO:0000256" key="4">
    <source>
        <dbReference type="ARBA" id="ARBA00022840"/>
    </source>
</evidence>
<comment type="domain">
    <text evidence="7">Contains large globular domains required for ATP hydrolysis at each terminus and a third globular domain forming a flexible hinge near the middle of the molecule. These domains are separated by coiled-coil structures.</text>
</comment>
<keyword evidence="11" id="KW-1185">Reference proteome</keyword>
<dbReference type="CDD" id="cd03278">
    <property type="entry name" value="ABC_SMC_barmotin"/>
    <property type="match status" value="2"/>
</dbReference>
<dbReference type="EMBL" id="JADKPV010000001">
    <property type="protein sequence ID" value="MBF4499911.1"/>
    <property type="molecule type" value="Genomic_DNA"/>
</dbReference>
<dbReference type="GO" id="GO:0005524">
    <property type="term" value="F:ATP binding"/>
    <property type="evidence" value="ECO:0007669"/>
    <property type="project" value="UniProtKB-UniRule"/>
</dbReference>